<name>A0ABR1EKE9_NECAM</name>
<dbReference type="Proteomes" id="UP001303046">
    <property type="component" value="Unassembled WGS sequence"/>
</dbReference>
<comment type="caution">
    <text evidence="1">The sequence shown here is derived from an EMBL/GenBank/DDBJ whole genome shotgun (WGS) entry which is preliminary data.</text>
</comment>
<proteinExistence type="predicted"/>
<dbReference type="EMBL" id="JAVFWL010000006">
    <property type="protein sequence ID" value="KAK6762361.1"/>
    <property type="molecule type" value="Genomic_DNA"/>
</dbReference>
<protein>
    <submittedName>
        <fullName evidence="1">Uncharacterized protein</fullName>
    </submittedName>
</protein>
<gene>
    <name evidence="1" type="primary">Necator_chrX.g23341</name>
    <name evidence="1" type="ORF">RB195_023178</name>
</gene>
<organism evidence="1 2">
    <name type="scientific">Necator americanus</name>
    <name type="common">Human hookworm</name>
    <dbReference type="NCBI Taxonomy" id="51031"/>
    <lineage>
        <taxon>Eukaryota</taxon>
        <taxon>Metazoa</taxon>
        <taxon>Ecdysozoa</taxon>
        <taxon>Nematoda</taxon>
        <taxon>Chromadorea</taxon>
        <taxon>Rhabditida</taxon>
        <taxon>Rhabditina</taxon>
        <taxon>Rhabditomorpha</taxon>
        <taxon>Strongyloidea</taxon>
        <taxon>Ancylostomatidae</taxon>
        <taxon>Bunostominae</taxon>
        <taxon>Necator</taxon>
    </lineage>
</organism>
<sequence>MKFLVLIIFRDVARNCREYSLVGGLWLIVKAVGRGRCSSLESDRAYRIKKPTKDPQFHQKLGIWEQKQNYIFISIPFHNYLR</sequence>
<evidence type="ECO:0000313" key="2">
    <source>
        <dbReference type="Proteomes" id="UP001303046"/>
    </source>
</evidence>
<evidence type="ECO:0000313" key="1">
    <source>
        <dbReference type="EMBL" id="KAK6762361.1"/>
    </source>
</evidence>
<accession>A0ABR1EKE9</accession>
<keyword evidence="2" id="KW-1185">Reference proteome</keyword>
<reference evidence="1 2" key="1">
    <citation type="submission" date="2023-08" db="EMBL/GenBank/DDBJ databases">
        <title>A Necator americanus chromosomal reference genome.</title>
        <authorList>
            <person name="Ilik V."/>
            <person name="Petrzelkova K.J."/>
            <person name="Pardy F."/>
            <person name="Fuh T."/>
            <person name="Niatou-Singa F.S."/>
            <person name="Gouil Q."/>
            <person name="Baker L."/>
            <person name="Ritchie M.E."/>
            <person name="Jex A.R."/>
            <person name="Gazzola D."/>
            <person name="Li H."/>
            <person name="Toshio Fujiwara R."/>
            <person name="Zhan B."/>
            <person name="Aroian R.V."/>
            <person name="Pafco B."/>
            <person name="Schwarz E.M."/>
        </authorList>
    </citation>
    <scope>NUCLEOTIDE SEQUENCE [LARGE SCALE GENOMIC DNA]</scope>
    <source>
        <strain evidence="1 2">Aroian</strain>
        <tissue evidence="1">Whole animal</tissue>
    </source>
</reference>